<keyword evidence="3" id="KW-0677">Repeat</keyword>
<dbReference type="Gene3D" id="1.20.5.4130">
    <property type="match status" value="1"/>
</dbReference>
<dbReference type="InterPro" id="IPR027417">
    <property type="entry name" value="P-loop_NTPase"/>
</dbReference>
<dbReference type="GO" id="GO:0042742">
    <property type="term" value="P:defense response to bacterium"/>
    <property type="evidence" value="ECO:0007669"/>
    <property type="project" value="UniProtKB-ARBA"/>
</dbReference>
<dbReference type="InterPro" id="IPR042197">
    <property type="entry name" value="Apaf_helical"/>
</dbReference>
<keyword evidence="6" id="KW-0175">Coiled coil</keyword>
<dbReference type="CDD" id="cd14798">
    <property type="entry name" value="RX-CC_like"/>
    <property type="match status" value="1"/>
</dbReference>
<name>A0ABC9AMP0_9POAL</name>
<dbReference type="InterPro" id="IPR041118">
    <property type="entry name" value="Rx_N"/>
</dbReference>
<dbReference type="GO" id="GO:0000166">
    <property type="term" value="F:nucleotide binding"/>
    <property type="evidence" value="ECO:0007669"/>
    <property type="project" value="UniProtKB-KW"/>
</dbReference>
<feature type="domain" description="Disease resistance protein winged helix" evidence="9">
    <location>
        <begin position="400"/>
        <end position="468"/>
    </location>
</feature>
<keyword evidence="5" id="KW-0611">Plant defense</keyword>
<keyword evidence="2" id="KW-0433">Leucine-rich repeat</keyword>
<evidence type="ECO:0000313" key="11">
    <source>
        <dbReference type="EMBL" id="CAL4980721.1"/>
    </source>
</evidence>
<evidence type="ECO:0000259" key="9">
    <source>
        <dbReference type="Pfam" id="PF23559"/>
    </source>
</evidence>
<dbReference type="SUPFAM" id="SSF52540">
    <property type="entry name" value="P-loop containing nucleoside triphosphate hydrolases"/>
    <property type="match status" value="1"/>
</dbReference>
<dbReference type="InterPro" id="IPR032675">
    <property type="entry name" value="LRR_dom_sf"/>
</dbReference>
<organism evidence="11 12">
    <name type="scientific">Urochloa decumbens</name>
    <dbReference type="NCBI Taxonomy" id="240449"/>
    <lineage>
        <taxon>Eukaryota</taxon>
        <taxon>Viridiplantae</taxon>
        <taxon>Streptophyta</taxon>
        <taxon>Embryophyta</taxon>
        <taxon>Tracheophyta</taxon>
        <taxon>Spermatophyta</taxon>
        <taxon>Magnoliopsida</taxon>
        <taxon>Liliopsida</taxon>
        <taxon>Poales</taxon>
        <taxon>Poaceae</taxon>
        <taxon>PACMAD clade</taxon>
        <taxon>Panicoideae</taxon>
        <taxon>Panicodae</taxon>
        <taxon>Paniceae</taxon>
        <taxon>Melinidinae</taxon>
        <taxon>Urochloa</taxon>
    </lineage>
</organism>
<dbReference type="InterPro" id="IPR036388">
    <property type="entry name" value="WH-like_DNA-bd_sf"/>
</dbReference>
<evidence type="ECO:0000313" key="12">
    <source>
        <dbReference type="Proteomes" id="UP001497457"/>
    </source>
</evidence>
<dbReference type="Pfam" id="PF23598">
    <property type="entry name" value="LRR_14"/>
    <property type="match status" value="1"/>
</dbReference>
<dbReference type="InterPro" id="IPR058922">
    <property type="entry name" value="WHD_DRP"/>
</dbReference>
<dbReference type="GO" id="GO:0002758">
    <property type="term" value="P:innate immune response-activating signaling pathway"/>
    <property type="evidence" value="ECO:0007669"/>
    <property type="project" value="UniProtKB-ARBA"/>
</dbReference>
<evidence type="ECO:0000259" key="10">
    <source>
        <dbReference type="Pfam" id="PF23598"/>
    </source>
</evidence>
<dbReference type="AlphaFoldDB" id="A0ABC9AMP0"/>
<dbReference type="Gene3D" id="3.80.10.10">
    <property type="entry name" value="Ribonuclease Inhibitor"/>
    <property type="match status" value="1"/>
</dbReference>
<evidence type="ECO:0000256" key="5">
    <source>
        <dbReference type="ARBA" id="ARBA00022821"/>
    </source>
</evidence>
<protein>
    <submittedName>
        <fullName evidence="11">Uncharacterized protein</fullName>
    </submittedName>
</protein>
<dbReference type="Gene3D" id="1.10.10.10">
    <property type="entry name" value="Winged helix-like DNA-binding domain superfamily/Winged helix DNA-binding domain"/>
    <property type="match status" value="1"/>
</dbReference>
<dbReference type="InterPro" id="IPR002182">
    <property type="entry name" value="NB-ARC"/>
</dbReference>
<keyword evidence="4" id="KW-0547">Nucleotide-binding</keyword>
<evidence type="ECO:0000259" key="8">
    <source>
        <dbReference type="Pfam" id="PF18052"/>
    </source>
</evidence>
<dbReference type="InterPro" id="IPR038005">
    <property type="entry name" value="RX-like_CC"/>
</dbReference>
<evidence type="ECO:0000259" key="7">
    <source>
        <dbReference type="Pfam" id="PF00931"/>
    </source>
</evidence>
<feature type="domain" description="Disease resistance N-terminal" evidence="8">
    <location>
        <begin position="7"/>
        <end position="88"/>
    </location>
</feature>
<dbReference type="Gene3D" id="1.10.8.430">
    <property type="entry name" value="Helical domain of apoptotic protease-activating factors"/>
    <property type="match status" value="1"/>
</dbReference>
<dbReference type="Pfam" id="PF23559">
    <property type="entry name" value="WHD_DRP"/>
    <property type="match status" value="1"/>
</dbReference>
<dbReference type="Gene3D" id="3.40.50.300">
    <property type="entry name" value="P-loop containing nucleotide triphosphate hydrolases"/>
    <property type="match status" value="1"/>
</dbReference>
<dbReference type="EMBL" id="OZ075131">
    <property type="protein sequence ID" value="CAL4980721.1"/>
    <property type="molecule type" value="Genomic_DNA"/>
</dbReference>
<evidence type="ECO:0000256" key="4">
    <source>
        <dbReference type="ARBA" id="ARBA00022741"/>
    </source>
</evidence>
<keyword evidence="12" id="KW-1185">Reference proteome</keyword>
<dbReference type="PANTHER" id="PTHR23155">
    <property type="entry name" value="DISEASE RESISTANCE PROTEIN RP"/>
    <property type="match status" value="1"/>
</dbReference>
<evidence type="ECO:0000256" key="6">
    <source>
        <dbReference type="ARBA" id="ARBA00023054"/>
    </source>
</evidence>
<gene>
    <name evidence="11" type="ORF">URODEC1_LOCUS55800</name>
</gene>
<feature type="domain" description="Disease resistance R13L4/SHOC-2-like LRR" evidence="10">
    <location>
        <begin position="487"/>
        <end position="888"/>
    </location>
</feature>
<dbReference type="Pfam" id="PF00931">
    <property type="entry name" value="NB-ARC"/>
    <property type="match status" value="1"/>
</dbReference>
<dbReference type="GO" id="GO:0009626">
    <property type="term" value="P:plant-type hypersensitive response"/>
    <property type="evidence" value="ECO:0007669"/>
    <property type="project" value="UniProtKB-ARBA"/>
</dbReference>
<dbReference type="PRINTS" id="PR00364">
    <property type="entry name" value="DISEASERSIST"/>
</dbReference>
<dbReference type="InterPro" id="IPR055414">
    <property type="entry name" value="LRR_R13L4/SHOC2-like"/>
</dbReference>
<dbReference type="FunFam" id="3.40.50.300:FF:001091">
    <property type="entry name" value="Probable disease resistance protein At1g61300"/>
    <property type="match status" value="1"/>
</dbReference>
<reference evidence="11" key="1">
    <citation type="submission" date="2024-10" db="EMBL/GenBank/DDBJ databases">
        <authorList>
            <person name="Ryan C."/>
        </authorList>
    </citation>
    <scope>NUCLEOTIDE SEQUENCE [LARGE SCALE GENOMIC DNA]</scope>
</reference>
<evidence type="ECO:0000256" key="3">
    <source>
        <dbReference type="ARBA" id="ARBA00022737"/>
    </source>
</evidence>
<dbReference type="PANTHER" id="PTHR23155:SF1116">
    <property type="entry name" value="OS12G0273300 PROTEIN"/>
    <property type="match status" value="1"/>
</dbReference>
<dbReference type="FunFam" id="1.10.10.10:FF:000322">
    <property type="entry name" value="Probable disease resistance protein At1g63360"/>
    <property type="match status" value="1"/>
</dbReference>
<comment type="similarity">
    <text evidence="1">Belongs to the disease resistance NB-LRR family.</text>
</comment>
<dbReference type="InterPro" id="IPR044974">
    <property type="entry name" value="Disease_R_plants"/>
</dbReference>
<proteinExistence type="inferred from homology"/>
<dbReference type="SUPFAM" id="SSF52047">
    <property type="entry name" value="RNI-like"/>
    <property type="match status" value="1"/>
</dbReference>
<evidence type="ECO:0000256" key="1">
    <source>
        <dbReference type="ARBA" id="ARBA00008894"/>
    </source>
</evidence>
<dbReference type="Pfam" id="PF18052">
    <property type="entry name" value="Rx_N"/>
    <property type="match status" value="1"/>
</dbReference>
<sequence length="894" mass="101671">MEFAGAALRTLIPKLVQLLQEEYNLQKGVRKDIEFLSSELERSQAALRVVGMVPPEQLTELVRLWVRDVREVSYDMEDIVDTFMAMTRHDIGQEIKVIRERVKEVAERRDRYKFDIAPTTKIPVDPRITALYTKVTELVGVDEAKEEVVTRLTKGDDDQQKNIVSIAGFGGLGKTTLAKVVYDEIKEQFDCTAFVSVSRNPDIKKLLKQMLYAFDNEKFKNDIHSTVLDETHLIDLVREFLQNNRYLVVIDDIWDIEPWKIIECALIENSMGSRIITTTRIIDVAMQIGDYYRLKPLSDESSEILFYGRIFGSKYCPEQFYEVSKNILKKCGGVPLAIITTSSLLANNSENTKEWYNVCNSIGSGLHGINPSMENMRKILLLSYYDLPWHLKTCLLYLSIYPEDSKIRKGELVWRWVAEGFVEDKQAGDQSFHDTGESYFNELVNRSLIQPTDMDVEGDEKYSMESKIRRLSVHNNTSWPTMMNMPKLRSLTIFKPAGVEIDWMASLSRYHLLRVLDLQGCRLKDLSSLGFVGSLSHLRYLCLSSSNRVADRLPEEIGKLRFLQTLDLSDTAVDELPSSIIGLRQLMCIHGPARFGPEDVVLTLPDGMKNLTSLEVVDRAAVESKCIAEELGHLTQLRVLGIKVLFIILVKDVMAHCEALVKSLGKLKKIESLEIHCCFLLNLDGSMEEPLGNLRRLCICDPTVLPTWIKPASVPILSYLDLRVKYERRDDIMVLGALPCLRHLKFEVTDAPIITCGGWSSDSDDEAPDPHALWLGWIQQAMERRRFVAGTDAFPSAVSCEFHSGTGAQSVVPSLFPPGAMPRLQHLGLSINEEDFGSRGLFSLDDLALAHLTSLRRLTFRLRGDEAREVRRSVKQRVRHEVAVHPNNLRFDYY</sequence>
<evidence type="ECO:0000256" key="2">
    <source>
        <dbReference type="ARBA" id="ARBA00022614"/>
    </source>
</evidence>
<feature type="domain" description="NB-ARC" evidence="7">
    <location>
        <begin position="143"/>
        <end position="301"/>
    </location>
</feature>
<dbReference type="Proteomes" id="UP001497457">
    <property type="component" value="Chromosome 21rd"/>
</dbReference>
<accession>A0ABC9AMP0</accession>